<dbReference type="InterPro" id="IPR032675">
    <property type="entry name" value="LRR_dom_sf"/>
</dbReference>
<accession>A0AAW0BBY9</accession>
<comment type="caution">
    <text evidence="1">The sequence shown here is derived from an EMBL/GenBank/DDBJ whole genome shotgun (WGS) entry which is preliminary data.</text>
</comment>
<evidence type="ECO:0000313" key="1">
    <source>
        <dbReference type="EMBL" id="KAK7023381.1"/>
    </source>
</evidence>
<reference evidence="1 2" key="1">
    <citation type="submission" date="2024-01" db="EMBL/GenBank/DDBJ databases">
        <title>A draft genome for a cacao thread blight-causing isolate of Paramarasmius palmivorus.</title>
        <authorList>
            <person name="Baruah I.K."/>
            <person name="Bukari Y."/>
            <person name="Amoako-Attah I."/>
            <person name="Meinhardt L.W."/>
            <person name="Bailey B.A."/>
            <person name="Cohen S.P."/>
        </authorList>
    </citation>
    <scope>NUCLEOTIDE SEQUENCE [LARGE SCALE GENOMIC DNA]</scope>
    <source>
        <strain evidence="1 2">GH-12</strain>
    </source>
</reference>
<dbReference type="Proteomes" id="UP001383192">
    <property type="component" value="Unassembled WGS sequence"/>
</dbReference>
<gene>
    <name evidence="1" type="ORF">VNI00_016796</name>
</gene>
<name>A0AAW0BBY9_9AGAR</name>
<dbReference type="AlphaFoldDB" id="A0AAW0BBY9"/>
<keyword evidence="2" id="KW-1185">Reference proteome</keyword>
<dbReference type="EMBL" id="JAYKXP010000141">
    <property type="protein sequence ID" value="KAK7023381.1"/>
    <property type="molecule type" value="Genomic_DNA"/>
</dbReference>
<organism evidence="1 2">
    <name type="scientific">Paramarasmius palmivorus</name>
    <dbReference type="NCBI Taxonomy" id="297713"/>
    <lineage>
        <taxon>Eukaryota</taxon>
        <taxon>Fungi</taxon>
        <taxon>Dikarya</taxon>
        <taxon>Basidiomycota</taxon>
        <taxon>Agaricomycotina</taxon>
        <taxon>Agaricomycetes</taxon>
        <taxon>Agaricomycetidae</taxon>
        <taxon>Agaricales</taxon>
        <taxon>Marasmiineae</taxon>
        <taxon>Marasmiaceae</taxon>
        <taxon>Paramarasmius</taxon>
    </lineage>
</organism>
<proteinExistence type="predicted"/>
<protein>
    <submittedName>
        <fullName evidence="1">Uncharacterized protein</fullName>
    </submittedName>
</protein>
<dbReference type="SUPFAM" id="SSF52047">
    <property type="entry name" value="RNI-like"/>
    <property type="match status" value="1"/>
</dbReference>
<evidence type="ECO:0000313" key="2">
    <source>
        <dbReference type="Proteomes" id="UP001383192"/>
    </source>
</evidence>
<dbReference type="Gene3D" id="3.80.10.10">
    <property type="entry name" value="Ribonuclease Inhibitor"/>
    <property type="match status" value="1"/>
</dbReference>
<sequence length="415" mass="47127">MRTIHYIRLEFRFITAYVGFRSRRDVLEDEIIETLLCTSEQPVNLTHPSFLSTSQHRQGLPTISTHYQSAPYTSYRRGIPRLEQQSLDYRLCMEMPENYPNLTGQENEQPNFEELKPKNVPLAPIYKLALDNLLEIFAASCDKNMLTRERFCPSLALSAIKSLTLRDNTVGESFLTLFPTLEEVVLWDSRYPFHPAQQRTSLSQIRKLKIKTWKTDPDDDFFDPLRALTFPKLSSLHISYLNVMSLDDNSRKPFDEQALTSFLTHSQCFITELVLECAPISDVQTIRLIKLMPTLRSLHIEECPSPNGVPKNMVITSTFLKAISVTTEMAPLAPSLSELTLVLHPSAMGFDCQELVKALSSRRLRISTTVHGLSSANIGFIGPEEANPCIMQQLSTVRAGGKFGGGLNMRIRWVR</sequence>